<organism evidence="2 3">
    <name type="scientific">Bombilactobacillus bombi</name>
    <dbReference type="NCBI Taxonomy" id="1303590"/>
    <lineage>
        <taxon>Bacteria</taxon>
        <taxon>Bacillati</taxon>
        <taxon>Bacillota</taxon>
        <taxon>Bacilli</taxon>
        <taxon>Lactobacillales</taxon>
        <taxon>Lactobacillaceae</taxon>
        <taxon>Bombilactobacillus</taxon>
    </lineage>
</organism>
<dbReference type="Proteomes" id="UP000284822">
    <property type="component" value="Unassembled WGS sequence"/>
</dbReference>
<protein>
    <submittedName>
        <fullName evidence="2">ABC transporter permease</fullName>
    </submittedName>
</protein>
<comment type="caution">
    <text evidence="2">The sequence shown here is derived from an EMBL/GenBank/DDBJ whole genome shotgun (WGS) entry which is preliminary data.</text>
</comment>
<feature type="transmembrane region" description="Helical" evidence="1">
    <location>
        <begin position="166"/>
        <end position="187"/>
    </location>
</feature>
<feature type="transmembrane region" description="Helical" evidence="1">
    <location>
        <begin position="88"/>
        <end position="113"/>
    </location>
</feature>
<sequence>MKNSLRQEFYKFNYQKTPIYGFLALLVLMIYTLLSGNVNKSMITQAFGAGQWLSIIMITISSTFLTMEYKNNTMITLLYKSSSKLQVYLSKILVMIIYSIFLLVTSFVFTLILKAISSGGKFSWSELYGQNTLFSGLILTLIGTFIYLLFTISLAFLLITLFKNNAAVICLGLVIAFLGSSLSSVIMDNFPRLIPLMKWNPLNMIYVMNQLNKTPIFSNISHLSNWQLINGNIVYILIFNLLGYLLFKRRRV</sequence>
<dbReference type="EMBL" id="QOCS01000014">
    <property type="protein sequence ID" value="RHW45999.1"/>
    <property type="molecule type" value="Genomic_DNA"/>
</dbReference>
<proteinExistence type="predicted"/>
<dbReference type="PANTHER" id="PTHR37305">
    <property type="entry name" value="INTEGRAL MEMBRANE PROTEIN-RELATED"/>
    <property type="match status" value="1"/>
</dbReference>
<keyword evidence="1" id="KW-0812">Transmembrane</keyword>
<dbReference type="RefSeq" id="WP_118910858.1">
    <property type="nucleotide sequence ID" value="NZ_QOCS01000014.1"/>
</dbReference>
<gene>
    <name evidence="2" type="ORF">DS832_06490</name>
</gene>
<evidence type="ECO:0000313" key="2">
    <source>
        <dbReference type="EMBL" id="RHW45999.1"/>
    </source>
</evidence>
<feature type="transmembrane region" description="Helical" evidence="1">
    <location>
        <begin position="228"/>
        <end position="247"/>
    </location>
</feature>
<dbReference type="Pfam" id="PF12730">
    <property type="entry name" value="ABC2_membrane_4"/>
    <property type="match status" value="1"/>
</dbReference>
<name>A0A417Z5G1_9LACO</name>
<keyword evidence="1" id="KW-0472">Membrane</keyword>
<evidence type="ECO:0000256" key="1">
    <source>
        <dbReference type="SAM" id="Phobius"/>
    </source>
</evidence>
<feature type="transmembrane region" description="Helical" evidence="1">
    <location>
        <begin position="50"/>
        <end position="67"/>
    </location>
</feature>
<dbReference type="AlphaFoldDB" id="A0A417Z5G1"/>
<dbReference type="PANTHER" id="PTHR37305:SF1">
    <property type="entry name" value="MEMBRANE PROTEIN"/>
    <property type="match status" value="1"/>
</dbReference>
<reference evidence="2 3" key="1">
    <citation type="submission" date="2018-07" db="EMBL/GenBank/DDBJ databases">
        <title>Genome sequences of six Lactobacillus spp. isolated from bumble bee guts.</title>
        <authorList>
            <person name="Motta E.V.S."/>
            <person name="Moran N.A."/>
        </authorList>
    </citation>
    <scope>NUCLEOTIDE SEQUENCE [LARGE SCALE GENOMIC DNA]</scope>
    <source>
        <strain evidence="2 3">LV-8.1</strain>
    </source>
</reference>
<keyword evidence="1" id="KW-1133">Transmembrane helix</keyword>
<accession>A0A417Z5G1</accession>
<feature type="transmembrane region" description="Helical" evidence="1">
    <location>
        <begin position="133"/>
        <end position="159"/>
    </location>
</feature>
<feature type="transmembrane region" description="Helical" evidence="1">
    <location>
        <begin position="20"/>
        <end position="38"/>
    </location>
</feature>
<evidence type="ECO:0000313" key="3">
    <source>
        <dbReference type="Proteomes" id="UP000284822"/>
    </source>
</evidence>